<dbReference type="Proteomes" id="UP000332594">
    <property type="component" value="Unassembled WGS sequence"/>
</dbReference>
<gene>
    <name evidence="1" type="ORF">NCTC13038_01791</name>
</gene>
<accession>A0A485BB32</accession>
<dbReference type="EMBL" id="CAADJG010000002">
    <property type="protein sequence ID" value="VFS69482.1"/>
    <property type="molecule type" value="Genomic_DNA"/>
</dbReference>
<evidence type="ECO:0000313" key="1">
    <source>
        <dbReference type="EMBL" id="VFS69482.1"/>
    </source>
</evidence>
<proteinExistence type="predicted"/>
<protein>
    <submittedName>
        <fullName evidence="1">Uncharacterized protein</fullName>
    </submittedName>
</protein>
<organism evidence="1 2">
    <name type="scientific">Raoultella terrigena</name>
    <name type="common">Klebsiella terrigena</name>
    <dbReference type="NCBI Taxonomy" id="577"/>
    <lineage>
        <taxon>Bacteria</taxon>
        <taxon>Pseudomonadati</taxon>
        <taxon>Pseudomonadota</taxon>
        <taxon>Gammaproteobacteria</taxon>
        <taxon>Enterobacterales</taxon>
        <taxon>Enterobacteriaceae</taxon>
        <taxon>Klebsiella/Raoultella group</taxon>
        <taxon>Raoultella</taxon>
    </lineage>
</organism>
<reference evidence="1 2" key="1">
    <citation type="submission" date="2019-03" db="EMBL/GenBank/DDBJ databases">
        <authorList>
            <consortium name="Pathogen Informatics"/>
        </authorList>
    </citation>
    <scope>NUCLEOTIDE SEQUENCE [LARGE SCALE GENOMIC DNA]</scope>
    <source>
        <strain evidence="1 2">NCTC13038</strain>
    </source>
</reference>
<name>A0A485BB32_RAOTE</name>
<evidence type="ECO:0000313" key="2">
    <source>
        <dbReference type="Proteomes" id="UP000332594"/>
    </source>
</evidence>
<dbReference type="AlphaFoldDB" id="A0A485BB32"/>
<sequence length="145" mass="16496">MRPGYYAAHVVIPHQRNQVPAAIYHGDHALTIHTVTDGQRFRRQFLTERLGHVIDDRGFSSKREARSRGKGQCKHKTSHLCSASPVGGVAVLAQQQRDVIGGGRIRYLEFNRDFWEKTLLFLFSEVFPGFKSHPVLSRFKGLSRP</sequence>